<reference evidence="8 9" key="1">
    <citation type="submission" date="2017-06" db="EMBL/GenBank/DDBJ databases">
        <title>Draft Genome Sequence of Natranaerobius trueperi halophilic, alkalithermophilic bacteria from soda lakes.</title>
        <authorList>
            <person name="Zhao B."/>
        </authorList>
    </citation>
    <scope>NUCLEOTIDE SEQUENCE [LARGE SCALE GENOMIC DNA]</scope>
    <source>
        <strain evidence="8 9">DSM 18760</strain>
    </source>
</reference>
<comment type="similarity">
    <text evidence="1">Belongs to the PNP/UDP phosphorylase family.</text>
</comment>
<comment type="caution">
    <text evidence="8">The sequence shown here is derived from an EMBL/GenBank/DDBJ whole genome shotgun (WGS) entry which is preliminary data.</text>
</comment>
<dbReference type="PANTHER" id="PTHR43691:SF11">
    <property type="entry name" value="FI09636P-RELATED"/>
    <property type="match status" value="1"/>
</dbReference>
<dbReference type="AlphaFoldDB" id="A0A226BW91"/>
<dbReference type="GO" id="GO:0005829">
    <property type="term" value="C:cytosol"/>
    <property type="evidence" value="ECO:0007669"/>
    <property type="project" value="TreeGrafter"/>
</dbReference>
<comment type="catalytic activity">
    <reaction evidence="6">
        <text>uridine + phosphate = alpha-D-ribose 1-phosphate + uracil</text>
        <dbReference type="Rhea" id="RHEA:24388"/>
        <dbReference type="ChEBI" id="CHEBI:16704"/>
        <dbReference type="ChEBI" id="CHEBI:17568"/>
        <dbReference type="ChEBI" id="CHEBI:43474"/>
        <dbReference type="ChEBI" id="CHEBI:57720"/>
        <dbReference type="EC" id="2.4.2.3"/>
    </reaction>
</comment>
<evidence type="ECO:0000256" key="3">
    <source>
        <dbReference type="ARBA" id="ARBA00021980"/>
    </source>
</evidence>
<dbReference type="GO" id="GO:0009164">
    <property type="term" value="P:nucleoside catabolic process"/>
    <property type="evidence" value="ECO:0007669"/>
    <property type="project" value="UniProtKB-ARBA"/>
</dbReference>
<keyword evidence="5" id="KW-0808">Transferase</keyword>
<dbReference type="InterPro" id="IPR035994">
    <property type="entry name" value="Nucleoside_phosphorylase_sf"/>
</dbReference>
<dbReference type="CDD" id="cd17767">
    <property type="entry name" value="UP_EcUdp-like"/>
    <property type="match status" value="1"/>
</dbReference>
<dbReference type="SUPFAM" id="SSF53167">
    <property type="entry name" value="Purine and uridine phosphorylases"/>
    <property type="match status" value="1"/>
</dbReference>
<protein>
    <recommendedName>
        <fullName evidence="3">Uridine phosphorylase</fullName>
        <ecNumber evidence="2">2.4.2.3</ecNumber>
    </recommendedName>
</protein>
<accession>A0A226BW91</accession>
<dbReference type="EC" id="2.4.2.3" evidence="2"/>
<keyword evidence="4" id="KW-0328">Glycosyltransferase</keyword>
<dbReference type="Proteomes" id="UP000214588">
    <property type="component" value="Unassembled WGS sequence"/>
</dbReference>
<dbReference type="GO" id="GO:0004850">
    <property type="term" value="F:uridine phosphorylase activity"/>
    <property type="evidence" value="ECO:0007669"/>
    <property type="project" value="UniProtKB-EC"/>
</dbReference>
<keyword evidence="9" id="KW-1185">Reference proteome</keyword>
<name>A0A226BW91_9FIRM</name>
<gene>
    <name evidence="8" type="ORF">CDO51_10090</name>
</gene>
<sequence length="248" mass="27055">MNKKTTDVQKHIRCREGDVNQYVLLPGDPARAKRIADCMDEATKVAENREYVIYNGYYDGQPVSVCSTGIGGPSAAIAIEELAKVGAHTFIRVGSAGARRSDIPIGSVVVVNSAVRGDGTSTEYLPMSYPAVANFDVTNELVDTSKELNEQCFVGASYTRDAFYMQNEELNDLLLDTDVVVSEMECSTLFIVGSKRRLRVGAVVGTDSNIILKQGYSLEEKERLYYQAEKKAITVALKGAANMSAKEN</sequence>
<evidence type="ECO:0000256" key="6">
    <source>
        <dbReference type="ARBA" id="ARBA00048447"/>
    </source>
</evidence>
<evidence type="ECO:0000256" key="1">
    <source>
        <dbReference type="ARBA" id="ARBA00010456"/>
    </source>
</evidence>
<dbReference type="RefSeq" id="WP_089024143.1">
    <property type="nucleotide sequence ID" value="NZ_NIQC01000025.1"/>
</dbReference>
<dbReference type="PANTHER" id="PTHR43691">
    <property type="entry name" value="URIDINE PHOSPHORYLASE"/>
    <property type="match status" value="1"/>
</dbReference>
<dbReference type="Pfam" id="PF01048">
    <property type="entry name" value="PNP_UDP_1"/>
    <property type="match status" value="1"/>
</dbReference>
<dbReference type="PROSITE" id="PS01232">
    <property type="entry name" value="PNP_UDP_1"/>
    <property type="match status" value="1"/>
</dbReference>
<evidence type="ECO:0000256" key="2">
    <source>
        <dbReference type="ARBA" id="ARBA00011888"/>
    </source>
</evidence>
<proteinExistence type="inferred from homology"/>
<evidence type="ECO:0000256" key="4">
    <source>
        <dbReference type="ARBA" id="ARBA00022676"/>
    </source>
</evidence>
<dbReference type="OrthoDB" id="9772602at2"/>
<dbReference type="InterPro" id="IPR000845">
    <property type="entry name" value="Nucleoside_phosphorylase_d"/>
</dbReference>
<dbReference type="EMBL" id="NIQC01000025">
    <property type="protein sequence ID" value="OWZ83171.1"/>
    <property type="molecule type" value="Genomic_DNA"/>
</dbReference>
<feature type="domain" description="Nucleoside phosphorylase" evidence="7">
    <location>
        <begin position="22"/>
        <end position="236"/>
    </location>
</feature>
<dbReference type="Gene3D" id="3.40.50.1580">
    <property type="entry name" value="Nucleoside phosphorylase domain"/>
    <property type="match status" value="1"/>
</dbReference>
<evidence type="ECO:0000259" key="7">
    <source>
        <dbReference type="Pfam" id="PF01048"/>
    </source>
</evidence>
<dbReference type="InterPro" id="IPR018016">
    <property type="entry name" value="Nucleoside_phosphorylase_CS"/>
</dbReference>
<evidence type="ECO:0000313" key="8">
    <source>
        <dbReference type="EMBL" id="OWZ83171.1"/>
    </source>
</evidence>
<organism evidence="8 9">
    <name type="scientific">Natranaerobius trueperi</name>
    <dbReference type="NCBI Taxonomy" id="759412"/>
    <lineage>
        <taxon>Bacteria</taxon>
        <taxon>Bacillati</taxon>
        <taxon>Bacillota</taxon>
        <taxon>Clostridia</taxon>
        <taxon>Natranaerobiales</taxon>
        <taxon>Natranaerobiaceae</taxon>
        <taxon>Natranaerobius</taxon>
    </lineage>
</organism>
<evidence type="ECO:0000313" key="9">
    <source>
        <dbReference type="Proteomes" id="UP000214588"/>
    </source>
</evidence>
<evidence type="ECO:0000256" key="5">
    <source>
        <dbReference type="ARBA" id="ARBA00022679"/>
    </source>
</evidence>